<dbReference type="Gramene" id="CDF37254">
    <property type="protein sequence ID" value="CDF37254"/>
    <property type="gene ID" value="CHC_T00005373001"/>
</dbReference>
<dbReference type="GeneID" id="17324795"/>
<evidence type="ECO:0000313" key="2">
    <source>
        <dbReference type="Proteomes" id="UP000012073"/>
    </source>
</evidence>
<proteinExistence type="predicted"/>
<dbReference type="Proteomes" id="UP000012073">
    <property type="component" value="Unassembled WGS sequence"/>
</dbReference>
<accession>R7QGP0</accession>
<dbReference type="AlphaFoldDB" id="R7QGP0"/>
<dbReference type="EMBL" id="HG001822">
    <property type="protein sequence ID" value="CDF37254.1"/>
    <property type="molecule type" value="Genomic_DNA"/>
</dbReference>
<protein>
    <submittedName>
        <fullName evidence="1">Uncharacterized protein</fullName>
    </submittedName>
</protein>
<organism evidence="1 2">
    <name type="scientific">Chondrus crispus</name>
    <name type="common">Carrageen Irish moss</name>
    <name type="synonym">Polymorpha crispa</name>
    <dbReference type="NCBI Taxonomy" id="2769"/>
    <lineage>
        <taxon>Eukaryota</taxon>
        <taxon>Rhodophyta</taxon>
        <taxon>Florideophyceae</taxon>
        <taxon>Rhodymeniophycidae</taxon>
        <taxon>Gigartinales</taxon>
        <taxon>Gigartinaceae</taxon>
        <taxon>Chondrus</taxon>
    </lineage>
</organism>
<evidence type="ECO:0000313" key="1">
    <source>
        <dbReference type="EMBL" id="CDF37254.1"/>
    </source>
</evidence>
<dbReference type="RefSeq" id="XP_005717073.1">
    <property type="nucleotide sequence ID" value="XM_005717016.1"/>
</dbReference>
<reference evidence="2" key="1">
    <citation type="journal article" date="2013" name="Proc. Natl. Acad. Sci. U.S.A.">
        <title>Genome structure and metabolic features in the red seaweed Chondrus crispus shed light on evolution of the Archaeplastida.</title>
        <authorList>
            <person name="Collen J."/>
            <person name="Porcel B."/>
            <person name="Carre W."/>
            <person name="Ball S.G."/>
            <person name="Chaparro C."/>
            <person name="Tonon T."/>
            <person name="Barbeyron T."/>
            <person name="Michel G."/>
            <person name="Noel B."/>
            <person name="Valentin K."/>
            <person name="Elias M."/>
            <person name="Artiguenave F."/>
            <person name="Arun A."/>
            <person name="Aury J.M."/>
            <person name="Barbosa-Neto J.F."/>
            <person name="Bothwell J.H."/>
            <person name="Bouget F.Y."/>
            <person name="Brillet L."/>
            <person name="Cabello-Hurtado F."/>
            <person name="Capella-Gutierrez S."/>
            <person name="Charrier B."/>
            <person name="Cladiere L."/>
            <person name="Cock J.M."/>
            <person name="Coelho S.M."/>
            <person name="Colleoni C."/>
            <person name="Czjzek M."/>
            <person name="Da Silva C."/>
            <person name="Delage L."/>
            <person name="Denoeud F."/>
            <person name="Deschamps P."/>
            <person name="Dittami S.M."/>
            <person name="Gabaldon T."/>
            <person name="Gachon C.M."/>
            <person name="Groisillier A."/>
            <person name="Herve C."/>
            <person name="Jabbari K."/>
            <person name="Katinka M."/>
            <person name="Kloareg B."/>
            <person name="Kowalczyk N."/>
            <person name="Labadie K."/>
            <person name="Leblanc C."/>
            <person name="Lopez P.J."/>
            <person name="McLachlan D.H."/>
            <person name="Meslet-Cladiere L."/>
            <person name="Moustafa A."/>
            <person name="Nehr Z."/>
            <person name="Nyvall Collen P."/>
            <person name="Panaud O."/>
            <person name="Partensky F."/>
            <person name="Poulain J."/>
            <person name="Rensing S.A."/>
            <person name="Rousvoal S."/>
            <person name="Samson G."/>
            <person name="Symeonidi A."/>
            <person name="Weissenbach J."/>
            <person name="Zambounis A."/>
            <person name="Wincker P."/>
            <person name="Boyen C."/>
        </authorList>
    </citation>
    <scope>NUCLEOTIDE SEQUENCE [LARGE SCALE GENOMIC DNA]</scope>
    <source>
        <strain evidence="2">cv. Stackhouse</strain>
    </source>
</reference>
<name>R7QGP0_CHOCR</name>
<keyword evidence="2" id="KW-1185">Reference proteome</keyword>
<gene>
    <name evidence="1" type="ORF">CHC_T00005373001</name>
</gene>
<dbReference type="KEGG" id="ccp:CHC_T00005373001"/>
<sequence>MASMVSFRSWVGCAGNEITDCVIGNEAEPRYCTPK</sequence>